<reference evidence="7" key="1">
    <citation type="journal article" date="2010" name="Genome Biol.">
        <title>Genome sequence of the necrotrophic plant pathogen Pythium ultimum reveals original pathogenicity mechanisms and effector repertoire.</title>
        <authorList>
            <person name="Levesque C.A."/>
            <person name="Brouwer H."/>
            <person name="Cano L."/>
            <person name="Hamilton J.P."/>
            <person name="Holt C."/>
            <person name="Huitema E."/>
            <person name="Raffaele S."/>
            <person name="Robideau G.P."/>
            <person name="Thines M."/>
            <person name="Win J."/>
            <person name="Zerillo M.M."/>
            <person name="Beakes G.W."/>
            <person name="Boore J.L."/>
            <person name="Busam D."/>
            <person name="Dumas B."/>
            <person name="Ferriera S."/>
            <person name="Fuerstenberg S.I."/>
            <person name="Gachon C.M."/>
            <person name="Gaulin E."/>
            <person name="Govers F."/>
            <person name="Grenville-Briggs L."/>
            <person name="Horner N."/>
            <person name="Hostetler J."/>
            <person name="Jiang R.H."/>
            <person name="Johnson J."/>
            <person name="Krajaejun T."/>
            <person name="Lin H."/>
            <person name="Meijer H.J."/>
            <person name="Moore B."/>
            <person name="Morris P."/>
            <person name="Phuntmart V."/>
            <person name="Puiu D."/>
            <person name="Shetty J."/>
            <person name="Stajich J.E."/>
            <person name="Tripathy S."/>
            <person name="Wawra S."/>
            <person name="van West P."/>
            <person name="Whitty B.R."/>
            <person name="Coutinho P.M."/>
            <person name="Henrissat B."/>
            <person name="Martin F."/>
            <person name="Thomas P.D."/>
            <person name="Tyler B.M."/>
            <person name="De Vries R.P."/>
            <person name="Kamoun S."/>
            <person name="Yandell M."/>
            <person name="Tisserat N."/>
            <person name="Buell C.R."/>
        </authorList>
    </citation>
    <scope>NUCLEOTIDE SEQUENCE</scope>
    <source>
        <strain evidence="7">DAOM:BR144</strain>
    </source>
</reference>
<dbReference type="HOGENOM" id="CLU_076808_0_0_1"/>
<dbReference type="PANTHER" id="PTHR31661">
    <property type="entry name" value="SIMILAR TO CDNA SEQUENCE BC052040"/>
    <property type="match status" value="1"/>
</dbReference>
<dbReference type="VEuPathDB" id="FungiDB:PYU1_G003206"/>
<proteinExistence type="predicted"/>
<comment type="subcellular location">
    <subcellularLocation>
        <location evidence="2">Cytoplasm</location>
    </subcellularLocation>
    <subcellularLocation>
        <location evidence="1">Nucleus</location>
    </subcellularLocation>
</comment>
<evidence type="ECO:0000256" key="5">
    <source>
        <dbReference type="ARBA" id="ARBA00023480"/>
    </source>
</evidence>
<dbReference type="OMA" id="DEFELIC"/>
<evidence type="ECO:0000256" key="4">
    <source>
        <dbReference type="ARBA" id="ARBA00023242"/>
    </source>
</evidence>
<dbReference type="STRING" id="431595.K3WE22"/>
<keyword evidence="3" id="KW-0963">Cytoplasm</keyword>
<sequence>MDDDEYALICSLAAYPSSLRPASNTTATAQRSSVIGGTYDAGSGSSQPPLQLSVSEETFAVIKRQVEHRRFRAALRLHRQDKTLKRYITRHGQLDVTGSAAAAATDYAKGKKQTRETMYEIATSVDFSPCMMARVLLEAKYGWSKATISNFFKEAFNEGDEDGGGTRKEPNRRGLSEREYSQLLLEVRECIDRDKYCSPLADRIRHNMGVEYEYLLLEKLRNRKLVYESEDVLREKGLSKTPDVRLLLPMGVRDSHGVLRVVNWIDSKAMFGDRHTHESENAGQLQGYVNRYGPGMVIYWFGHVANLSTDSDVVITHEFPSDIVLPGGLDPLENVVRPREHAVLELRTLPVETTFDTEWTPISTVSM</sequence>
<dbReference type="GO" id="GO:0005634">
    <property type="term" value="C:nucleus"/>
    <property type="evidence" value="ECO:0007669"/>
    <property type="project" value="UniProtKB-SubCell"/>
</dbReference>
<organism evidence="6 7">
    <name type="scientific">Globisporangium ultimum (strain ATCC 200006 / CBS 805.95 / DAOM BR144)</name>
    <name type="common">Pythium ultimum</name>
    <dbReference type="NCBI Taxonomy" id="431595"/>
    <lineage>
        <taxon>Eukaryota</taxon>
        <taxon>Sar</taxon>
        <taxon>Stramenopiles</taxon>
        <taxon>Oomycota</taxon>
        <taxon>Peronosporomycetes</taxon>
        <taxon>Pythiales</taxon>
        <taxon>Pythiaceae</taxon>
        <taxon>Globisporangium</taxon>
    </lineage>
</organism>
<evidence type="ECO:0000313" key="6">
    <source>
        <dbReference type="EnsemblProtists" id="PYU1_T003213"/>
    </source>
</evidence>
<dbReference type="Proteomes" id="UP000019132">
    <property type="component" value="Unassembled WGS sequence"/>
</dbReference>
<keyword evidence="4" id="KW-0539">Nucleus</keyword>
<reference evidence="7" key="2">
    <citation type="submission" date="2010-04" db="EMBL/GenBank/DDBJ databases">
        <authorList>
            <person name="Buell R."/>
            <person name="Hamilton J."/>
            <person name="Hostetler J."/>
        </authorList>
    </citation>
    <scope>NUCLEOTIDE SEQUENCE [LARGE SCALE GENOMIC DNA]</scope>
    <source>
        <strain evidence="7">DAOM:BR144</strain>
    </source>
</reference>
<dbReference type="PANTHER" id="PTHR31661:SF1">
    <property type="entry name" value="CDAN1-INTERACTING NUCLEASE 1"/>
    <property type="match status" value="1"/>
</dbReference>
<dbReference type="InParanoid" id="K3WE22"/>
<dbReference type="GO" id="GO:0005737">
    <property type="term" value="C:cytoplasm"/>
    <property type="evidence" value="ECO:0007669"/>
    <property type="project" value="UniProtKB-SubCell"/>
</dbReference>
<dbReference type="Pfam" id="PF14811">
    <property type="entry name" value="TPD"/>
    <property type="match status" value="1"/>
</dbReference>
<dbReference type="EnsemblProtists" id="PYU1_T003213">
    <property type="protein sequence ID" value="PYU1_T003213"/>
    <property type="gene ID" value="PYU1_G003206"/>
</dbReference>
<dbReference type="EMBL" id="GL376603">
    <property type="status" value="NOT_ANNOTATED_CDS"/>
    <property type="molecule type" value="Genomic_DNA"/>
</dbReference>
<dbReference type="InterPro" id="IPR029404">
    <property type="entry name" value="CDIN1"/>
</dbReference>
<dbReference type="AlphaFoldDB" id="K3WE22"/>
<name>K3WE22_GLOUD</name>
<evidence type="ECO:0000256" key="1">
    <source>
        <dbReference type="ARBA" id="ARBA00004123"/>
    </source>
</evidence>
<evidence type="ECO:0000256" key="3">
    <source>
        <dbReference type="ARBA" id="ARBA00022490"/>
    </source>
</evidence>
<keyword evidence="7" id="KW-1185">Reference proteome</keyword>
<evidence type="ECO:0000256" key="2">
    <source>
        <dbReference type="ARBA" id="ARBA00004496"/>
    </source>
</evidence>
<protein>
    <recommendedName>
        <fullName evidence="5">CDAN1-interacting nuclease 1</fullName>
    </recommendedName>
</protein>
<dbReference type="eggNOG" id="ENOG502R9SY">
    <property type="taxonomic scope" value="Eukaryota"/>
</dbReference>
<evidence type="ECO:0000313" key="7">
    <source>
        <dbReference type="Proteomes" id="UP000019132"/>
    </source>
</evidence>
<accession>K3WE22</accession>
<reference evidence="6" key="3">
    <citation type="submission" date="2015-02" db="UniProtKB">
        <authorList>
            <consortium name="EnsemblProtists"/>
        </authorList>
    </citation>
    <scope>IDENTIFICATION</scope>
    <source>
        <strain evidence="6">DAOM BR144</strain>
    </source>
</reference>